<evidence type="ECO:0000313" key="9">
    <source>
        <dbReference type="EMBL" id="SHI45527.1"/>
    </source>
</evidence>
<evidence type="ECO:0000256" key="6">
    <source>
        <dbReference type="PROSITE-ProRule" id="PRU10007"/>
    </source>
</evidence>
<dbReference type="PROSITE" id="PS00687">
    <property type="entry name" value="ALDEHYDE_DEHYDR_GLU"/>
    <property type="match status" value="1"/>
</dbReference>
<protein>
    <recommendedName>
        <fullName evidence="4">Aldehyde dehydrogenase</fullName>
    </recommendedName>
</protein>
<evidence type="ECO:0000259" key="8">
    <source>
        <dbReference type="Pfam" id="PF00171"/>
    </source>
</evidence>
<dbReference type="SUPFAM" id="SSF53720">
    <property type="entry name" value="ALDH-like"/>
    <property type="match status" value="1"/>
</dbReference>
<dbReference type="AlphaFoldDB" id="A0A1M6BA35"/>
<dbReference type="InterPro" id="IPR016160">
    <property type="entry name" value="Ald_DH_CS_CYS"/>
</dbReference>
<accession>A0A1M6BA35</accession>
<dbReference type="InterPro" id="IPR015590">
    <property type="entry name" value="Aldehyde_DH_dom"/>
</dbReference>
<dbReference type="GO" id="GO:0005737">
    <property type="term" value="C:cytoplasm"/>
    <property type="evidence" value="ECO:0007669"/>
    <property type="project" value="TreeGrafter"/>
</dbReference>
<name>A0A1M6BA35_9FLAO</name>
<dbReference type="GO" id="GO:0006081">
    <property type="term" value="P:aldehyde metabolic process"/>
    <property type="evidence" value="ECO:0007669"/>
    <property type="project" value="InterPro"/>
</dbReference>
<dbReference type="InterPro" id="IPR016163">
    <property type="entry name" value="Ald_DH_C"/>
</dbReference>
<sequence length="452" mass="50516">MQELVDLQKTFFNTNATKDISFRIAQLKKMQSLLKANEEVLHRAIYADFKKSAFENYTAELSLLYHDIQQAIKKVKKWSAVKRVKTNLVNFPAKSYIIPEPLGATLIIGAWNYPYQLSLAPAIAAIAAGNTVILKPSELPVHTSNAMAKLINENFDPSFFKVVEGGVPETSALLKQAFDKIFFTGSVQVGKIVYQAAAKNLIPVTLELGGKSPAIITENCDLKVSVKRLIWAKFLNAGQTCIAPDYVVVHTSKKAEFLALAKKEIEASNFLIEADNYVQIINQKNLERLLALIDKDKVFYGGNHDIENRLLSPTIMTDITFEDKVMQDEIFGPILPVLEYDNLDGILQQIKSRPKPLSCYVFTNDKKTKQKVLNEISFGGGAINDALMHITNSHMGFGGVGESGIGSYHGEYGFKTFSHYKGVLDKPTWLEPNIKYYPHTNFKLKLIKLLFG</sequence>
<keyword evidence="2 4" id="KW-0560">Oxidoreductase</keyword>
<dbReference type="EMBL" id="FQYX01000002">
    <property type="protein sequence ID" value="SHI45527.1"/>
    <property type="molecule type" value="Genomic_DNA"/>
</dbReference>
<dbReference type="PIRSF" id="PIRSF036492">
    <property type="entry name" value="ALDH"/>
    <property type="match status" value="1"/>
</dbReference>
<dbReference type="Gene3D" id="3.40.309.10">
    <property type="entry name" value="Aldehyde Dehydrogenase, Chain A, domain 2"/>
    <property type="match status" value="1"/>
</dbReference>
<dbReference type="FunFam" id="3.40.309.10:FF:000003">
    <property type="entry name" value="Aldehyde dehydrogenase"/>
    <property type="match status" value="1"/>
</dbReference>
<dbReference type="InterPro" id="IPR016161">
    <property type="entry name" value="Ald_DH/histidinol_DH"/>
</dbReference>
<dbReference type="Pfam" id="PF00171">
    <property type="entry name" value="Aldedh"/>
    <property type="match status" value="1"/>
</dbReference>
<dbReference type="GO" id="GO:0004029">
    <property type="term" value="F:aldehyde dehydrogenase (NAD+) activity"/>
    <property type="evidence" value="ECO:0007669"/>
    <property type="project" value="TreeGrafter"/>
</dbReference>
<dbReference type="Proteomes" id="UP000184231">
    <property type="component" value="Unassembled WGS sequence"/>
</dbReference>
<dbReference type="PROSITE" id="PS00070">
    <property type="entry name" value="ALDEHYDE_DEHYDR_CYS"/>
    <property type="match status" value="1"/>
</dbReference>
<dbReference type="OrthoDB" id="9762913at2"/>
<dbReference type="RefSeq" id="WP_072762938.1">
    <property type="nucleotide sequence ID" value="NZ_FQYX01000002.1"/>
</dbReference>
<organism evidence="9 10">
    <name type="scientific">Arenibacter nanhaiticus</name>
    <dbReference type="NCBI Taxonomy" id="558155"/>
    <lineage>
        <taxon>Bacteria</taxon>
        <taxon>Pseudomonadati</taxon>
        <taxon>Bacteroidota</taxon>
        <taxon>Flavobacteriia</taxon>
        <taxon>Flavobacteriales</taxon>
        <taxon>Flavobacteriaceae</taxon>
        <taxon>Arenibacter</taxon>
    </lineage>
</organism>
<gene>
    <name evidence="9" type="ORF">SAMN04487911_102117</name>
</gene>
<dbReference type="PANTHER" id="PTHR43570">
    <property type="entry name" value="ALDEHYDE DEHYDROGENASE"/>
    <property type="match status" value="1"/>
</dbReference>
<evidence type="ECO:0000256" key="3">
    <source>
        <dbReference type="ARBA" id="ARBA00023027"/>
    </source>
</evidence>
<evidence type="ECO:0000313" key="10">
    <source>
        <dbReference type="Proteomes" id="UP000184231"/>
    </source>
</evidence>
<keyword evidence="10" id="KW-1185">Reference proteome</keyword>
<dbReference type="STRING" id="558155.SAMN04487911_102117"/>
<dbReference type="InterPro" id="IPR012394">
    <property type="entry name" value="Aldehyde_DH_NAD(P)"/>
</dbReference>
<keyword evidence="3" id="KW-0520">NAD</keyword>
<reference evidence="9 10" key="1">
    <citation type="submission" date="2016-11" db="EMBL/GenBank/DDBJ databases">
        <authorList>
            <person name="Jaros S."/>
            <person name="Januszkiewicz K."/>
            <person name="Wedrychowicz H."/>
        </authorList>
    </citation>
    <scope>NUCLEOTIDE SEQUENCE [LARGE SCALE GENOMIC DNA]</scope>
    <source>
        <strain evidence="9 10">CGMCC 1.8863</strain>
    </source>
</reference>
<dbReference type="Gene3D" id="3.40.605.10">
    <property type="entry name" value="Aldehyde Dehydrogenase, Chain A, domain 1"/>
    <property type="match status" value="1"/>
</dbReference>
<evidence type="ECO:0000256" key="2">
    <source>
        <dbReference type="ARBA" id="ARBA00023002"/>
    </source>
</evidence>
<dbReference type="FunFam" id="3.40.605.10:FF:000004">
    <property type="entry name" value="Aldehyde dehydrogenase"/>
    <property type="match status" value="1"/>
</dbReference>
<feature type="active site" evidence="5 6">
    <location>
        <position position="207"/>
    </location>
</feature>
<evidence type="ECO:0000256" key="7">
    <source>
        <dbReference type="RuleBase" id="RU003345"/>
    </source>
</evidence>
<dbReference type="CDD" id="cd07136">
    <property type="entry name" value="ALDH_YwdH-P39616"/>
    <property type="match status" value="1"/>
</dbReference>
<feature type="domain" description="Aldehyde dehydrogenase" evidence="8">
    <location>
        <begin position="14"/>
        <end position="422"/>
    </location>
</feature>
<feature type="active site" evidence="5">
    <location>
        <position position="241"/>
    </location>
</feature>
<comment type="similarity">
    <text evidence="1 4 7">Belongs to the aldehyde dehydrogenase family.</text>
</comment>
<evidence type="ECO:0000256" key="4">
    <source>
        <dbReference type="PIRNR" id="PIRNR036492"/>
    </source>
</evidence>
<dbReference type="InterPro" id="IPR016162">
    <property type="entry name" value="Ald_DH_N"/>
</dbReference>
<dbReference type="PANTHER" id="PTHR43570:SF16">
    <property type="entry name" value="ALDEHYDE DEHYDROGENASE TYPE III, ISOFORM Q"/>
    <property type="match status" value="1"/>
</dbReference>
<evidence type="ECO:0000256" key="1">
    <source>
        <dbReference type="ARBA" id="ARBA00009986"/>
    </source>
</evidence>
<proteinExistence type="inferred from homology"/>
<evidence type="ECO:0000256" key="5">
    <source>
        <dbReference type="PIRSR" id="PIRSR036492-1"/>
    </source>
</evidence>
<dbReference type="InterPro" id="IPR029510">
    <property type="entry name" value="Ald_DH_CS_GLU"/>
</dbReference>